<sequence length="173" mass="17456">MNPSPLVRATDSLIMRVVLIILSLAATQATNPLAGDTPDPKDGVLSKLSKLGADTVQKRMVVGGVTGFLAGVAVKKAQDTIVTCSLLGLAAVGTSCYMGWVSPADLEAAAAGVAAKAEATVSGLLASKMFSQPEEDVKTSITKGKVMLSNVYKRAPGLVAGGAAGALLGFRLG</sequence>
<protein>
    <submittedName>
        <fullName evidence="2">Uncharacterized protein</fullName>
    </submittedName>
</protein>
<proteinExistence type="predicted"/>
<gene>
    <name evidence="2" type="ORF">CBRE1094_LOCUS2097</name>
</gene>
<feature type="signal peptide" evidence="1">
    <location>
        <begin position="1"/>
        <end position="29"/>
    </location>
</feature>
<keyword evidence="1" id="KW-0732">Signal</keyword>
<dbReference type="EMBL" id="HBGU01003898">
    <property type="protein sequence ID" value="CAD9398679.1"/>
    <property type="molecule type" value="Transcribed_RNA"/>
</dbReference>
<reference evidence="2" key="1">
    <citation type="submission" date="2021-01" db="EMBL/GenBank/DDBJ databases">
        <authorList>
            <person name="Corre E."/>
            <person name="Pelletier E."/>
            <person name="Niang G."/>
            <person name="Scheremetjew M."/>
            <person name="Finn R."/>
            <person name="Kale V."/>
            <person name="Holt S."/>
            <person name="Cochrane G."/>
            <person name="Meng A."/>
            <person name="Brown T."/>
            <person name="Cohen L."/>
        </authorList>
    </citation>
    <scope>NUCLEOTIDE SEQUENCE</scope>
    <source>
        <strain evidence="2">UTEX LB 985</strain>
    </source>
</reference>
<organism evidence="2">
    <name type="scientific">Haptolina brevifila</name>
    <dbReference type="NCBI Taxonomy" id="156173"/>
    <lineage>
        <taxon>Eukaryota</taxon>
        <taxon>Haptista</taxon>
        <taxon>Haptophyta</taxon>
        <taxon>Prymnesiophyceae</taxon>
        <taxon>Prymnesiales</taxon>
        <taxon>Prymnesiaceae</taxon>
        <taxon>Haptolina</taxon>
    </lineage>
</organism>
<evidence type="ECO:0000256" key="1">
    <source>
        <dbReference type="SAM" id="SignalP"/>
    </source>
</evidence>
<feature type="chain" id="PRO_5030777394" evidence="1">
    <location>
        <begin position="30"/>
        <end position="173"/>
    </location>
</feature>
<accession>A0A7S2BJT5</accession>
<evidence type="ECO:0000313" key="2">
    <source>
        <dbReference type="EMBL" id="CAD9398679.1"/>
    </source>
</evidence>
<name>A0A7S2BJT5_9EUKA</name>
<dbReference type="AlphaFoldDB" id="A0A7S2BJT5"/>